<protein>
    <recommendedName>
        <fullName evidence="1">Calcineurin-like phosphoesterase domain-containing protein</fullName>
    </recommendedName>
</protein>
<dbReference type="InterPro" id="IPR050535">
    <property type="entry name" value="DNA_Repair-Maintenance_Comp"/>
</dbReference>
<sequence>MGNLFKKVACFSDIHFGLHHNSKIHNQDCEDFIKWFCKTAKEKNAETCIFLGDWHHTRNTINVSTLNYTMSSLELLNDTFEKVYFITGNHDLMYREKREVHSIPMGHKYPNIVMIEDPFEQGDVSILPWLVGDEWKDVPKIKAKYLFGHLEIPGFKLNAMVEMPDVGEIKSEHFVNQTYVFSGHFHKRQVNGKINYIGNPFGHNYSDVWDFDRGAMFLEWGGEPEYVNYEDGPRFISTTLKQILENPDYYLKPKTHVKATIDVDITYEEANFLRETFLSSYKVREFKLLQSKYSEHEIESDTETEFETVDEIVISELTNIQSDNFDKNILISIYTNL</sequence>
<dbReference type="PANTHER" id="PTHR30337:SF0">
    <property type="entry name" value="NUCLEASE SBCCD SUBUNIT D"/>
    <property type="match status" value="1"/>
</dbReference>
<dbReference type="InterPro" id="IPR029052">
    <property type="entry name" value="Metallo-depent_PP-like"/>
</dbReference>
<dbReference type="Proteomes" id="UP000316733">
    <property type="component" value="Segment"/>
</dbReference>
<reference evidence="3" key="1">
    <citation type="journal article" date="2020" name="bioRxiv">
        <title>Integrative omics analysis of Pseudomonas aeruginosa virus PA5oct highlights the molecular complexity of jumbo phages.</title>
        <authorList>
            <person name="Lood C."/>
            <person name="Danis-Wlodarczyk K."/>
            <person name="Blasdel B.G."/>
            <person name="Jang H.B."/>
            <person name="Vandenheuvel D."/>
            <person name="Briers Y."/>
            <person name="Noben J.-P."/>
            <person name="van Noort V."/>
            <person name="Drulis-Kawa Z."/>
            <person name="Lavigne R."/>
        </authorList>
    </citation>
    <scope>NUCLEOTIDE SEQUENCE [LARGE SCALE GENOMIC DNA]</scope>
</reference>
<dbReference type="EMBL" id="MK797984">
    <property type="protein sequence ID" value="QCG76020.1"/>
    <property type="molecule type" value="Genomic_DNA"/>
</dbReference>
<gene>
    <name evidence="2" type="ORF">EST35_0138</name>
</gene>
<dbReference type="GO" id="GO:0016787">
    <property type="term" value="F:hydrolase activity"/>
    <property type="evidence" value="ECO:0007669"/>
    <property type="project" value="InterPro"/>
</dbReference>
<feature type="domain" description="Calcineurin-like phosphoesterase" evidence="1">
    <location>
        <begin position="7"/>
        <end position="153"/>
    </location>
</feature>
<evidence type="ECO:0000313" key="2">
    <source>
        <dbReference type="EMBL" id="QCG76020.1"/>
    </source>
</evidence>
<dbReference type="Gene3D" id="3.60.21.10">
    <property type="match status" value="1"/>
</dbReference>
<dbReference type="Pfam" id="PF00149">
    <property type="entry name" value="Metallophos"/>
    <property type="match status" value="1"/>
</dbReference>
<dbReference type="SUPFAM" id="SSF56300">
    <property type="entry name" value="Metallo-dependent phosphatases"/>
    <property type="match status" value="1"/>
</dbReference>
<name>A0A4Y1LUF6_9CAUD</name>
<evidence type="ECO:0000313" key="3">
    <source>
        <dbReference type="Proteomes" id="UP000316733"/>
    </source>
</evidence>
<proteinExistence type="predicted"/>
<dbReference type="PANTHER" id="PTHR30337">
    <property type="entry name" value="COMPONENT OF ATP-DEPENDENT DSDNA EXONUCLEASE"/>
    <property type="match status" value="1"/>
</dbReference>
<organism evidence="2 3">
    <name type="scientific">Pseudomonas phage vB_PaeM_PA5oct</name>
    <dbReference type="NCBI Taxonomy" id="2163605"/>
    <lineage>
        <taxon>Viruses</taxon>
        <taxon>Duplodnaviria</taxon>
        <taxon>Heunggongvirae</taxon>
        <taxon>Uroviricota</taxon>
        <taxon>Caudoviricetes</taxon>
        <taxon>Arenbergviridae</taxon>
        <taxon>Wroclawvirus</taxon>
        <taxon>Wroclawvirus PA5oct</taxon>
    </lineage>
</organism>
<dbReference type="InterPro" id="IPR004843">
    <property type="entry name" value="Calcineurin-like_PHP"/>
</dbReference>
<accession>A0A4Y1LUF6</accession>
<evidence type="ECO:0000259" key="1">
    <source>
        <dbReference type="Pfam" id="PF00149"/>
    </source>
</evidence>
<keyword evidence="3" id="KW-1185">Reference proteome</keyword>